<comment type="function">
    <text evidence="8">Involved in the biosynthesis of the chorismate, which leads to the biosynthesis of aromatic amino acids. Catalyzes the reversible NADPH linked reduction of 3-dehydroshikimate (DHSA) to yield shikimate (SA).</text>
</comment>
<dbReference type="Pfam" id="PF01487">
    <property type="entry name" value="DHquinase_I"/>
    <property type="match status" value="1"/>
</dbReference>
<dbReference type="RefSeq" id="WP_083343921.1">
    <property type="nucleotide sequence ID" value="NZ_LT629690.1"/>
</dbReference>
<dbReference type="InterPro" id="IPR041121">
    <property type="entry name" value="SDH_C"/>
</dbReference>
<evidence type="ECO:0000256" key="2">
    <source>
        <dbReference type="ARBA" id="ARBA00022605"/>
    </source>
</evidence>
<dbReference type="GO" id="GO:0004764">
    <property type="term" value="F:shikimate 3-dehydrogenase (NADP+) activity"/>
    <property type="evidence" value="ECO:0007669"/>
    <property type="project" value="UniProtKB-UniRule"/>
</dbReference>
<evidence type="ECO:0000256" key="7">
    <source>
        <dbReference type="HAMAP-Rule" id="MF_00214"/>
    </source>
</evidence>
<keyword evidence="3 8" id="KW-0521">NADP</keyword>
<dbReference type="GO" id="GO:0009073">
    <property type="term" value="P:aromatic amino acid family biosynthetic process"/>
    <property type="evidence" value="ECO:0007669"/>
    <property type="project" value="UniProtKB-KW"/>
</dbReference>
<dbReference type="AlphaFoldDB" id="A0A1G7GH45"/>
<dbReference type="OrthoDB" id="9792692at2"/>
<dbReference type="HAMAP" id="MF_00214">
    <property type="entry name" value="AroD"/>
    <property type="match status" value="1"/>
</dbReference>
<evidence type="ECO:0000313" key="13">
    <source>
        <dbReference type="Proteomes" id="UP000182427"/>
    </source>
</evidence>
<keyword evidence="7" id="KW-0704">Schiff base</keyword>
<comment type="similarity">
    <text evidence="7">Belongs to the type-I 3-dehydroquinase family.</text>
</comment>
<feature type="binding site" evidence="7">
    <location>
        <position position="199"/>
    </location>
    <ligand>
        <name>3-dehydroquinate</name>
        <dbReference type="ChEBI" id="CHEBI:32364"/>
    </ligand>
</feature>
<dbReference type="Proteomes" id="UP000182427">
    <property type="component" value="Chromosome I"/>
</dbReference>
<accession>A0A1G7GH45</accession>
<dbReference type="HAMAP" id="MF_00222">
    <property type="entry name" value="Shikimate_DH_AroE"/>
    <property type="match status" value="1"/>
</dbReference>
<keyword evidence="7" id="KW-0456">Lyase</keyword>
<feature type="binding site" evidence="8">
    <location>
        <begin position="364"/>
        <end position="368"/>
    </location>
    <ligand>
        <name>NADP(+)</name>
        <dbReference type="ChEBI" id="CHEBI:58349"/>
    </ligand>
</feature>
<feature type="binding site" evidence="7">
    <location>
        <position position="75"/>
    </location>
    <ligand>
        <name>3-dehydroquinate</name>
        <dbReference type="ChEBI" id="CHEBI:32364"/>
    </ligand>
</feature>
<dbReference type="InterPro" id="IPR011342">
    <property type="entry name" value="Shikimate_DH"/>
</dbReference>
<dbReference type="GO" id="GO:0009423">
    <property type="term" value="P:chorismate biosynthetic process"/>
    <property type="evidence" value="ECO:0007669"/>
    <property type="project" value="UniProtKB-UniRule"/>
</dbReference>
<dbReference type="UniPathway" id="UPA00053">
    <property type="reaction ID" value="UER00086"/>
</dbReference>
<organism evidence="12 13">
    <name type="scientific">Terriglobus roseus</name>
    <dbReference type="NCBI Taxonomy" id="392734"/>
    <lineage>
        <taxon>Bacteria</taxon>
        <taxon>Pseudomonadati</taxon>
        <taxon>Acidobacteriota</taxon>
        <taxon>Terriglobia</taxon>
        <taxon>Terriglobales</taxon>
        <taxon>Acidobacteriaceae</taxon>
        <taxon>Terriglobus</taxon>
    </lineage>
</organism>
<comment type="catalytic activity">
    <reaction evidence="6 8">
        <text>shikimate + NADP(+) = 3-dehydroshikimate + NADPH + H(+)</text>
        <dbReference type="Rhea" id="RHEA:17737"/>
        <dbReference type="ChEBI" id="CHEBI:15378"/>
        <dbReference type="ChEBI" id="CHEBI:16630"/>
        <dbReference type="ChEBI" id="CHEBI:36208"/>
        <dbReference type="ChEBI" id="CHEBI:57783"/>
        <dbReference type="ChEBI" id="CHEBI:58349"/>
        <dbReference type="EC" id="1.1.1.25"/>
    </reaction>
</comment>
<keyword evidence="5 7" id="KW-0057">Aromatic amino acid biosynthesis</keyword>
<evidence type="ECO:0000256" key="1">
    <source>
        <dbReference type="ARBA" id="ARBA00004871"/>
    </source>
</evidence>
<feature type="binding site" evidence="8">
    <location>
        <position position="450"/>
    </location>
    <ligand>
        <name>shikimate</name>
        <dbReference type="ChEBI" id="CHEBI:36208"/>
    </ligand>
</feature>
<dbReference type="Pfam" id="PF08501">
    <property type="entry name" value="Shikimate_dh_N"/>
    <property type="match status" value="1"/>
</dbReference>
<dbReference type="PANTHER" id="PTHR21089">
    <property type="entry name" value="SHIKIMATE DEHYDROGENASE"/>
    <property type="match status" value="1"/>
</dbReference>
<feature type="active site" description="Proton acceptor" evidence="8">
    <location>
        <position position="305"/>
    </location>
</feature>
<dbReference type="InterPro" id="IPR046346">
    <property type="entry name" value="Aminoacid_DH-like_N_sf"/>
</dbReference>
<feature type="active site" description="Proton donor/acceptor" evidence="7">
    <location>
        <position position="135"/>
    </location>
</feature>
<feature type="binding site" evidence="7">
    <location>
        <position position="224"/>
    </location>
    <ligand>
        <name>3-dehydroquinate</name>
        <dbReference type="ChEBI" id="CHEBI:32364"/>
    </ligand>
</feature>
<name>A0A1G7GH45_9BACT</name>
<keyword evidence="4 8" id="KW-0560">Oxidoreductase</keyword>
<evidence type="ECO:0000256" key="8">
    <source>
        <dbReference type="HAMAP-Rule" id="MF_00222"/>
    </source>
</evidence>
<dbReference type="EMBL" id="LT629690">
    <property type="protein sequence ID" value="SDE87339.1"/>
    <property type="molecule type" value="Genomic_DNA"/>
</dbReference>
<keyword evidence="13" id="KW-1185">Reference proteome</keyword>
<dbReference type="Pfam" id="PF01488">
    <property type="entry name" value="Shikimate_DH"/>
    <property type="match status" value="1"/>
</dbReference>
<feature type="active site" description="Schiff-base intermediate with substrate" evidence="7">
    <location>
        <position position="159"/>
    </location>
</feature>
<dbReference type="InterPro" id="IPR006151">
    <property type="entry name" value="Shikm_DH/Glu-tRNA_Rdtase"/>
</dbReference>
<comment type="function">
    <text evidence="7">Involved in the third step of the chorismate pathway, which leads to the biosynthesis of aromatic amino acids. Catalyzes the cis-dehydration of 3-dehydroquinate (DHQ) and introduces the first double bond of the aromatic ring to yield 3-dehydroshikimate.</text>
</comment>
<dbReference type="NCBIfam" id="TIGR00507">
    <property type="entry name" value="aroE"/>
    <property type="match status" value="1"/>
</dbReference>
<dbReference type="InterPro" id="IPR013708">
    <property type="entry name" value="Shikimate_DH-bd_N"/>
</dbReference>
<dbReference type="InterPro" id="IPR022893">
    <property type="entry name" value="Shikimate_DH_fam"/>
</dbReference>
<dbReference type="Gene3D" id="3.40.50.720">
    <property type="entry name" value="NAD(P)-binding Rossmann-like Domain"/>
    <property type="match status" value="1"/>
</dbReference>
<proteinExistence type="inferred from homology"/>
<dbReference type="SUPFAM" id="SSF53223">
    <property type="entry name" value="Aminoacid dehydrogenase-like, N-terminal domain"/>
    <property type="match status" value="1"/>
</dbReference>
<comment type="pathway">
    <text evidence="1 8">Metabolic intermediate biosynthesis; chorismate biosynthesis; chorismate from D-erythrose 4-phosphate and phosphoenolpyruvate: step 4/7.</text>
</comment>
<feature type="binding site" evidence="8">
    <location>
        <position position="478"/>
    </location>
    <ligand>
        <name>shikimate</name>
        <dbReference type="ChEBI" id="CHEBI:36208"/>
    </ligand>
</feature>
<feature type="binding site" evidence="8">
    <location>
        <position position="341"/>
    </location>
    <ligand>
        <name>shikimate</name>
        <dbReference type="ChEBI" id="CHEBI:36208"/>
    </ligand>
</feature>
<gene>
    <name evidence="7" type="primary">aroD</name>
    <name evidence="8" type="synonym">aroE</name>
    <name evidence="12" type="ORF">SAMN05444167_0691</name>
</gene>
<evidence type="ECO:0000256" key="5">
    <source>
        <dbReference type="ARBA" id="ARBA00023141"/>
    </source>
</evidence>
<dbReference type="Gene3D" id="3.40.50.10860">
    <property type="entry name" value="Leucine Dehydrogenase, chain A, domain 1"/>
    <property type="match status" value="1"/>
</dbReference>
<evidence type="ECO:0000256" key="4">
    <source>
        <dbReference type="ARBA" id="ARBA00023002"/>
    </source>
</evidence>
<dbReference type="InterPro" id="IPR001381">
    <property type="entry name" value="DHquinase_I"/>
</dbReference>
<comment type="catalytic activity">
    <reaction evidence="7">
        <text>3-dehydroquinate = 3-dehydroshikimate + H2O</text>
        <dbReference type="Rhea" id="RHEA:21096"/>
        <dbReference type="ChEBI" id="CHEBI:15377"/>
        <dbReference type="ChEBI" id="CHEBI:16630"/>
        <dbReference type="ChEBI" id="CHEBI:32364"/>
        <dbReference type="EC" id="4.2.1.10"/>
    </reaction>
</comment>
<comment type="subunit">
    <text evidence="7">Homodimer.</text>
</comment>
<dbReference type="SUPFAM" id="SSF51569">
    <property type="entry name" value="Aldolase"/>
    <property type="match status" value="1"/>
</dbReference>
<evidence type="ECO:0000256" key="6">
    <source>
        <dbReference type="ARBA" id="ARBA00049442"/>
    </source>
</evidence>
<sequence length="505" mass="54285">MPAHVITPESLHQRAGRICVAVSSPEMFSLAEQTLPDCRFLEFRLDSVPDPAAQLPQLRKFLAEHPEVTAVATCRRQPYGGGFQGTAQQQIDILAEAAAAGCQLVDIETETAEELGIAALDTLRANGAAVILSWHDFQGTPALAPELDRMAPFAPDFRKIVPTATTITEALQLIDLLETHGTDGRLIAMSMGFRGTLTRVLGPRFGSLFTFASPEGNAGTAPGQVSISTLQELYRAESITPETAIYAVAGLPITGSLSPCMHNTAFRTAKRNAVYIPLETDIPAELLAVVDRLNIRGLSVTMPLKETILPHLAISDTAVQQMQTSNTLVKTTEGFAGYNTDVPGIVGPLQRVLPLEGAKILILGAGGAARAAVFGLRDAGAHVYLLNRTHARAEALATEAGVHAIRREDLAAHTFDAIINSTPYGMKNQAMEAPIAADEMRGKVFFDLVYNPIETPLLQLAQHNGLYVIPGVEMFVEQGVRQFTLWTGEPAPREAMQWAVVEALS</sequence>
<keyword evidence="2 7" id="KW-0028">Amino-acid biosynthesis</keyword>
<dbReference type="GO" id="GO:0050661">
    <property type="term" value="F:NADP binding"/>
    <property type="evidence" value="ECO:0007669"/>
    <property type="project" value="InterPro"/>
</dbReference>
<dbReference type="Pfam" id="PF18317">
    <property type="entry name" value="SDH_C"/>
    <property type="match status" value="1"/>
</dbReference>
<comment type="similarity">
    <text evidence="8">Belongs to the shikimate dehydrogenase family.</text>
</comment>
<feature type="domain" description="Shikimate dehydrogenase substrate binding N-terminal" evidence="10">
    <location>
        <begin position="248"/>
        <end position="328"/>
    </location>
</feature>
<feature type="binding site" evidence="8">
    <location>
        <begin position="256"/>
        <end position="258"/>
    </location>
    <ligand>
        <name>shikimate</name>
        <dbReference type="ChEBI" id="CHEBI:36208"/>
    </ligand>
</feature>
<dbReference type="GO" id="GO:0003855">
    <property type="term" value="F:3-dehydroquinate dehydratase activity"/>
    <property type="evidence" value="ECO:0007669"/>
    <property type="project" value="UniProtKB-UniRule"/>
</dbReference>
<feature type="binding site" evidence="8">
    <location>
        <position position="448"/>
    </location>
    <ligand>
        <name>NADP(+)</name>
        <dbReference type="ChEBI" id="CHEBI:58349"/>
    </ligand>
</feature>
<feature type="binding site" evidence="7">
    <location>
        <position position="220"/>
    </location>
    <ligand>
        <name>3-dehydroquinate</name>
        <dbReference type="ChEBI" id="CHEBI:32364"/>
    </ligand>
</feature>
<feature type="domain" description="Quinate/shikimate 5-dehydrogenase/glutamyl-tRNA reductase" evidence="9">
    <location>
        <begin position="354"/>
        <end position="448"/>
    </location>
</feature>
<dbReference type="SUPFAM" id="SSF51735">
    <property type="entry name" value="NAD(P)-binding Rossmann-fold domains"/>
    <property type="match status" value="1"/>
</dbReference>
<dbReference type="EC" id="1.1.1.25" evidence="8"/>
<feature type="domain" description="SDH C-terminal" evidence="11">
    <location>
        <begin position="471"/>
        <end position="496"/>
    </location>
</feature>
<dbReference type="GO" id="GO:0008652">
    <property type="term" value="P:amino acid biosynthetic process"/>
    <property type="evidence" value="ECO:0007669"/>
    <property type="project" value="UniProtKB-KW"/>
</dbReference>
<feature type="binding site" evidence="8">
    <location>
        <position position="471"/>
    </location>
    <ligand>
        <name>NADP(+)</name>
        <dbReference type="ChEBI" id="CHEBI:58349"/>
    </ligand>
</feature>
<feature type="binding site" evidence="7">
    <location>
        <begin position="42"/>
        <end position="44"/>
    </location>
    <ligand>
        <name>3-dehydroquinate</name>
        <dbReference type="ChEBI" id="CHEBI:32364"/>
    </ligand>
</feature>
<protein>
    <recommendedName>
        <fullName evidence="7 8">Multifunctional fusion protein</fullName>
    </recommendedName>
    <domain>
        <recommendedName>
            <fullName evidence="7">3-dehydroquinate dehydratase</fullName>
            <shortName evidence="7">3-dehydroquinase</shortName>
            <ecNumber evidence="7">4.2.1.10</ecNumber>
        </recommendedName>
        <alternativeName>
            <fullName evidence="7">Type I DHQase</fullName>
        </alternativeName>
        <alternativeName>
            <fullName evidence="7">Type I dehydroquinase</fullName>
            <shortName evidence="7">DHQ1</shortName>
        </alternativeName>
    </domain>
    <domain>
        <recommendedName>
            <fullName evidence="8">Shikimate dehydrogenase (NADP(+))</fullName>
            <shortName evidence="8">SDH</shortName>
            <ecNumber evidence="8">1.1.1.25</ecNumber>
        </recommendedName>
    </domain>
</protein>
<evidence type="ECO:0000313" key="12">
    <source>
        <dbReference type="EMBL" id="SDE87339.1"/>
    </source>
</evidence>
<dbReference type="EC" id="4.2.1.10" evidence="7"/>
<evidence type="ECO:0000259" key="10">
    <source>
        <dbReference type="Pfam" id="PF08501"/>
    </source>
</evidence>
<comment type="pathway">
    <text evidence="7">Metabolic intermediate biosynthesis; chorismate biosynthesis; chorismate from D-erythrose 4-phosphate and phosphoenolpyruvate: step 3/7.</text>
</comment>
<feature type="binding site" evidence="8">
    <location>
        <position position="326"/>
    </location>
    <ligand>
        <name>shikimate</name>
        <dbReference type="ChEBI" id="CHEBI:36208"/>
    </ligand>
</feature>
<feature type="binding site" evidence="8">
    <location>
        <position position="301"/>
    </location>
    <ligand>
        <name>shikimate</name>
        <dbReference type="ChEBI" id="CHEBI:36208"/>
    </ligand>
</feature>
<dbReference type="Gene3D" id="3.20.20.70">
    <property type="entry name" value="Aldolase class I"/>
    <property type="match status" value="1"/>
</dbReference>
<reference evidence="12 13" key="1">
    <citation type="submission" date="2016-10" db="EMBL/GenBank/DDBJ databases">
        <authorList>
            <person name="de Groot N.N."/>
        </authorList>
    </citation>
    <scope>NUCLEOTIDE SEQUENCE [LARGE SCALE GENOMIC DNA]</scope>
    <source>
        <strain evidence="12 13">GAS232</strain>
    </source>
</reference>
<evidence type="ECO:0000256" key="3">
    <source>
        <dbReference type="ARBA" id="ARBA00022857"/>
    </source>
</evidence>
<feature type="binding site" evidence="8">
    <location>
        <begin position="387"/>
        <end position="392"/>
    </location>
    <ligand>
        <name>NADP(+)</name>
        <dbReference type="ChEBI" id="CHEBI:58349"/>
    </ligand>
</feature>
<evidence type="ECO:0000259" key="11">
    <source>
        <dbReference type="Pfam" id="PF18317"/>
    </source>
</evidence>
<dbReference type="GO" id="GO:0019632">
    <property type="term" value="P:shikimate metabolic process"/>
    <property type="evidence" value="ECO:0007669"/>
    <property type="project" value="InterPro"/>
</dbReference>
<dbReference type="InterPro" id="IPR036291">
    <property type="entry name" value="NAD(P)-bd_dom_sf"/>
</dbReference>
<dbReference type="CDD" id="cd00502">
    <property type="entry name" value="DHQase_I"/>
    <property type="match status" value="1"/>
</dbReference>
<evidence type="ECO:0000259" key="9">
    <source>
        <dbReference type="Pfam" id="PF01488"/>
    </source>
</evidence>
<dbReference type="PANTHER" id="PTHR21089:SF1">
    <property type="entry name" value="BIFUNCTIONAL 3-DEHYDROQUINATE DEHYDRATASE_SHIKIMATE DEHYDROGENASE, CHLOROPLASTIC"/>
    <property type="match status" value="1"/>
</dbReference>
<dbReference type="CDD" id="cd01065">
    <property type="entry name" value="NAD_bind_Shikimate_DH"/>
    <property type="match status" value="1"/>
</dbReference>
<dbReference type="InterPro" id="IPR013785">
    <property type="entry name" value="Aldolase_TIM"/>
</dbReference>
<comment type="caution">
    <text evidence="7">Lacks conserved residue(s) required for the propagation of feature annotation.</text>
</comment>